<reference evidence="1 2" key="1">
    <citation type="journal article" date="2016" name="Nat. Commun.">
        <title>Thousands of microbial genomes shed light on interconnected biogeochemical processes in an aquifer system.</title>
        <authorList>
            <person name="Anantharaman K."/>
            <person name="Brown C.T."/>
            <person name="Hug L.A."/>
            <person name="Sharon I."/>
            <person name="Castelle C.J."/>
            <person name="Probst A.J."/>
            <person name="Thomas B.C."/>
            <person name="Singh A."/>
            <person name="Wilkins M.J."/>
            <person name="Karaoz U."/>
            <person name="Brodie E.L."/>
            <person name="Williams K.H."/>
            <person name="Hubbard S.S."/>
            <person name="Banfield J.F."/>
        </authorList>
    </citation>
    <scope>NUCLEOTIDE SEQUENCE [LARGE SCALE GENOMIC DNA]</scope>
</reference>
<proteinExistence type="predicted"/>
<dbReference type="STRING" id="1802538.A2382_03300"/>
<accession>A0A1F8CTZ1</accession>
<protein>
    <recommendedName>
        <fullName evidence="3">DUF5678 domain-containing protein</fullName>
    </recommendedName>
</protein>
<sequence length="62" mass="7140">MKQAYKKQFMQFRGEWIFTDKNLSKIYAHDKDLSRLSKKLKGSKTEGSITRVPLDAADAYVG</sequence>
<gene>
    <name evidence="1" type="ORF">A2382_03300</name>
</gene>
<dbReference type="AlphaFoldDB" id="A0A1F8CTZ1"/>
<dbReference type="Proteomes" id="UP000178999">
    <property type="component" value="Unassembled WGS sequence"/>
</dbReference>
<organism evidence="1 2">
    <name type="scientific">Candidatus Woesebacteria bacterium RIFOXYB1_FULL_38_16</name>
    <dbReference type="NCBI Taxonomy" id="1802538"/>
    <lineage>
        <taxon>Bacteria</taxon>
        <taxon>Candidatus Woeseibacteriota</taxon>
    </lineage>
</organism>
<evidence type="ECO:0008006" key="3">
    <source>
        <dbReference type="Google" id="ProtNLM"/>
    </source>
</evidence>
<name>A0A1F8CTZ1_9BACT</name>
<evidence type="ECO:0000313" key="1">
    <source>
        <dbReference type="EMBL" id="OGM79751.1"/>
    </source>
</evidence>
<comment type="caution">
    <text evidence="1">The sequence shown here is derived from an EMBL/GenBank/DDBJ whole genome shotgun (WGS) entry which is preliminary data.</text>
</comment>
<evidence type="ECO:0000313" key="2">
    <source>
        <dbReference type="Proteomes" id="UP000178999"/>
    </source>
</evidence>
<dbReference type="EMBL" id="MGHY01000008">
    <property type="protein sequence ID" value="OGM79751.1"/>
    <property type="molecule type" value="Genomic_DNA"/>
</dbReference>